<dbReference type="InterPro" id="IPR002177">
    <property type="entry name" value="DPS_DNA-bd"/>
</dbReference>
<evidence type="ECO:0000256" key="2">
    <source>
        <dbReference type="RuleBase" id="RU003875"/>
    </source>
</evidence>
<dbReference type="PANTHER" id="PTHR42932">
    <property type="entry name" value="GENERAL STRESS PROTEIN 20U"/>
    <property type="match status" value="1"/>
</dbReference>
<dbReference type="InterPro" id="IPR008331">
    <property type="entry name" value="Ferritin_DPS_dom"/>
</dbReference>
<dbReference type="PANTHER" id="PTHR42932:SF1">
    <property type="entry name" value="GENERAL STRESS PROTEIN 20U"/>
    <property type="match status" value="1"/>
</dbReference>
<dbReference type="EMBL" id="CP098755">
    <property type="protein sequence ID" value="USG64592.1"/>
    <property type="molecule type" value="Genomic_DNA"/>
</dbReference>
<dbReference type="Pfam" id="PF00210">
    <property type="entry name" value="Ferritin"/>
    <property type="match status" value="1"/>
</dbReference>
<accession>A0ABY4WF22</accession>
<organism evidence="4 5">
    <name type="scientific">Brevibacillus ruminantium</name>
    <dbReference type="NCBI Taxonomy" id="2950604"/>
    <lineage>
        <taxon>Bacteria</taxon>
        <taxon>Bacillati</taxon>
        <taxon>Bacillota</taxon>
        <taxon>Bacilli</taxon>
        <taxon>Bacillales</taxon>
        <taxon>Paenibacillaceae</taxon>
        <taxon>Brevibacillus</taxon>
    </lineage>
</organism>
<protein>
    <submittedName>
        <fullName evidence="4">DNA starvation/stationary phase protection protein</fullName>
    </submittedName>
</protein>
<dbReference type="SUPFAM" id="SSF47240">
    <property type="entry name" value="Ferritin-like"/>
    <property type="match status" value="1"/>
</dbReference>
<evidence type="ECO:0000313" key="4">
    <source>
        <dbReference type="EMBL" id="USG64592.1"/>
    </source>
</evidence>
<evidence type="ECO:0000256" key="1">
    <source>
        <dbReference type="ARBA" id="ARBA00009497"/>
    </source>
</evidence>
<dbReference type="CDD" id="cd01043">
    <property type="entry name" value="DPS"/>
    <property type="match status" value="1"/>
</dbReference>
<dbReference type="Gene3D" id="1.20.1260.10">
    <property type="match status" value="1"/>
</dbReference>
<dbReference type="PROSITE" id="PS00818">
    <property type="entry name" value="DPS_1"/>
    <property type="match status" value="1"/>
</dbReference>
<sequence>MESLFPVLNKQVANWIVLRMKLQNYHWNVKGPAFFTLHAKFEELYTEASLHIDTLAERILALHGKPLATLGDCLHEASIEEATDRENTTEMVKTLIEDFSIIIEELKDGIKKSDELGDESTADLLLSIQTSLEKHAWMFRALLG</sequence>
<keyword evidence="5" id="KW-1185">Reference proteome</keyword>
<gene>
    <name evidence="4" type="ORF">NDK47_20975</name>
</gene>
<dbReference type="RefSeq" id="WP_251871704.1">
    <property type="nucleotide sequence ID" value="NZ_CP098755.1"/>
</dbReference>
<dbReference type="InterPro" id="IPR023188">
    <property type="entry name" value="DPS_DNA-bd_CS"/>
</dbReference>
<dbReference type="InterPro" id="IPR012347">
    <property type="entry name" value="Ferritin-like"/>
</dbReference>
<proteinExistence type="inferred from homology"/>
<dbReference type="Proteomes" id="UP001056500">
    <property type="component" value="Chromosome"/>
</dbReference>
<feature type="domain" description="Ferritin/DPS" evidence="3">
    <location>
        <begin position="8"/>
        <end position="144"/>
    </location>
</feature>
<comment type="similarity">
    <text evidence="1 2">Belongs to the Dps family.</text>
</comment>
<evidence type="ECO:0000313" key="5">
    <source>
        <dbReference type="Proteomes" id="UP001056500"/>
    </source>
</evidence>
<dbReference type="PRINTS" id="PR01346">
    <property type="entry name" value="HELNAPAPROT"/>
</dbReference>
<name>A0ABY4WF22_9BACL</name>
<dbReference type="InterPro" id="IPR009078">
    <property type="entry name" value="Ferritin-like_SF"/>
</dbReference>
<dbReference type="PIRSF" id="PIRSF005900">
    <property type="entry name" value="Dps"/>
    <property type="match status" value="1"/>
</dbReference>
<reference evidence="4" key="1">
    <citation type="submission" date="2022-06" db="EMBL/GenBank/DDBJ databases">
        <title>Genome sequencing of Brevibacillus sp. BB3-R1.</title>
        <authorList>
            <person name="Heo J."/>
            <person name="Lee D."/>
            <person name="Won M."/>
            <person name="Han B.-H."/>
            <person name="Hong S.-B."/>
            <person name="Kwon S.-W."/>
        </authorList>
    </citation>
    <scope>NUCLEOTIDE SEQUENCE</scope>
    <source>
        <strain evidence="4">BB3-R1</strain>
    </source>
</reference>
<evidence type="ECO:0000259" key="3">
    <source>
        <dbReference type="Pfam" id="PF00210"/>
    </source>
</evidence>